<evidence type="ECO:0000256" key="7">
    <source>
        <dbReference type="SAM" id="MobiDB-lite"/>
    </source>
</evidence>
<evidence type="ECO:0000313" key="10">
    <source>
        <dbReference type="EMBL" id="MTD61536.1"/>
    </source>
</evidence>
<dbReference type="PROSITE" id="PS52029">
    <property type="entry name" value="LD_TPASE"/>
    <property type="match status" value="1"/>
</dbReference>
<dbReference type="GO" id="GO:0005576">
    <property type="term" value="C:extracellular region"/>
    <property type="evidence" value="ECO:0007669"/>
    <property type="project" value="TreeGrafter"/>
</dbReference>
<dbReference type="GO" id="GO:0016740">
    <property type="term" value="F:transferase activity"/>
    <property type="evidence" value="ECO:0007669"/>
    <property type="project" value="UniProtKB-KW"/>
</dbReference>
<dbReference type="InterPro" id="IPR038063">
    <property type="entry name" value="Transpep_catalytic_dom"/>
</dbReference>
<feature type="active site" description="Nucleophile" evidence="6">
    <location>
        <position position="846"/>
    </location>
</feature>
<evidence type="ECO:0000313" key="11">
    <source>
        <dbReference type="Proteomes" id="UP000437824"/>
    </source>
</evidence>
<keyword evidence="4 6" id="KW-0573">Peptidoglycan synthesis</keyword>
<dbReference type="GO" id="GO:0071555">
    <property type="term" value="P:cell wall organization"/>
    <property type="evidence" value="ECO:0007669"/>
    <property type="project" value="UniProtKB-UniRule"/>
</dbReference>
<dbReference type="RefSeq" id="WP_167829763.1">
    <property type="nucleotide sequence ID" value="NZ_WMBC01000007.1"/>
</dbReference>
<accession>A0A844GHJ7</accession>
<keyword evidence="5 6" id="KW-0961">Cell wall biogenesis/degradation</keyword>
<keyword evidence="3 6" id="KW-0133">Cell shape</keyword>
<protein>
    <submittedName>
        <fullName evidence="10">L,D-transpeptidase family protein</fullName>
    </submittedName>
</protein>
<dbReference type="SUPFAM" id="SSF141523">
    <property type="entry name" value="L,D-transpeptidase catalytic domain-like"/>
    <property type="match status" value="1"/>
</dbReference>
<comment type="caution">
    <text evidence="10">The sequence shown here is derived from an EMBL/GenBank/DDBJ whole genome shotgun (WGS) entry which is preliminary data.</text>
</comment>
<dbReference type="InterPro" id="IPR005490">
    <property type="entry name" value="LD_TPept_cat_dom"/>
</dbReference>
<feature type="compositionally biased region" description="Acidic residues" evidence="7">
    <location>
        <begin position="172"/>
        <end position="181"/>
    </location>
</feature>
<feature type="signal peptide" evidence="8">
    <location>
        <begin position="1"/>
        <end position="24"/>
    </location>
</feature>
<name>A0A844GHJ7_9FIRM</name>
<feature type="domain" description="L,D-TPase catalytic" evidence="9">
    <location>
        <begin position="742"/>
        <end position="869"/>
    </location>
</feature>
<evidence type="ECO:0000256" key="3">
    <source>
        <dbReference type="ARBA" id="ARBA00022960"/>
    </source>
</evidence>
<dbReference type="Gene3D" id="2.40.440.10">
    <property type="entry name" value="L,D-transpeptidase catalytic domain-like"/>
    <property type="match status" value="1"/>
</dbReference>
<keyword evidence="2" id="KW-0808">Transferase</keyword>
<evidence type="ECO:0000256" key="2">
    <source>
        <dbReference type="ARBA" id="ARBA00022679"/>
    </source>
</evidence>
<dbReference type="InterPro" id="IPR050979">
    <property type="entry name" value="LD-transpeptidase"/>
</dbReference>
<dbReference type="Pfam" id="PF03734">
    <property type="entry name" value="YkuD"/>
    <property type="match status" value="1"/>
</dbReference>
<dbReference type="UniPathway" id="UPA00219"/>
<dbReference type="GO" id="GO:0008360">
    <property type="term" value="P:regulation of cell shape"/>
    <property type="evidence" value="ECO:0007669"/>
    <property type="project" value="UniProtKB-UniRule"/>
</dbReference>
<gene>
    <name evidence="10" type="ORF">GKZ57_09720</name>
</gene>
<organism evidence="10 11">
    <name type="scientific">Blautia luti DSM 14534 = JCM 17040</name>
    <dbReference type="NCBI Taxonomy" id="649762"/>
    <lineage>
        <taxon>Bacteria</taxon>
        <taxon>Bacillati</taxon>
        <taxon>Bacillota</taxon>
        <taxon>Clostridia</taxon>
        <taxon>Lachnospirales</taxon>
        <taxon>Lachnospiraceae</taxon>
        <taxon>Blautia</taxon>
    </lineage>
</organism>
<dbReference type="GO" id="GO:0071972">
    <property type="term" value="F:peptidoglycan L,D-transpeptidase activity"/>
    <property type="evidence" value="ECO:0007669"/>
    <property type="project" value="TreeGrafter"/>
</dbReference>
<evidence type="ECO:0000256" key="1">
    <source>
        <dbReference type="ARBA" id="ARBA00004752"/>
    </source>
</evidence>
<reference evidence="10 11" key="1">
    <citation type="submission" date="2019-11" db="EMBL/GenBank/DDBJ databases">
        <title>Draft genome sequence of Blautia luti DSM 14534T, isolated from human stool.</title>
        <authorList>
            <person name="Ortiz R."/>
            <person name="Melis-Arcos F."/>
            <person name="Covarrubias P."/>
            <person name="Cardenas J.P."/>
            <person name="Perez-Donoso J."/>
            <person name="Almonacid D."/>
        </authorList>
    </citation>
    <scope>NUCLEOTIDE SEQUENCE [LARGE SCALE GENOMIC DNA]</scope>
    <source>
        <strain evidence="10 11">DSM 14534</strain>
    </source>
</reference>
<feature type="compositionally biased region" description="Polar residues" evidence="7">
    <location>
        <begin position="26"/>
        <end position="36"/>
    </location>
</feature>
<feature type="active site" description="Proton donor/acceptor" evidence="6">
    <location>
        <position position="818"/>
    </location>
</feature>
<feature type="chain" id="PRO_5032973207" evidence="8">
    <location>
        <begin position="25"/>
        <end position="904"/>
    </location>
</feature>
<evidence type="ECO:0000256" key="4">
    <source>
        <dbReference type="ARBA" id="ARBA00022984"/>
    </source>
</evidence>
<dbReference type="PANTHER" id="PTHR30582:SF2">
    <property type="entry name" value="L,D-TRANSPEPTIDASE YCIB-RELATED"/>
    <property type="match status" value="1"/>
</dbReference>
<feature type="compositionally biased region" description="Acidic residues" evidence="7">
    <location>
        <begin position="197"/>
        <end position="223"/>
    </location>
</feature>
<dbReference type="PANTHER" id="PTHR30582">
    <property type="entry name" value="L,D-TRANSPEPTIDASE"/>
    <property type="match status" value="1"/>
</dbReference>
<dbReference type="CDD" id="cd16913">
    <property type="entry name" value="YkuD_like"/>
    <property type="match status" value="1"/>
</dbReference>
<evidence type="ECO:0000256" key="5">
    <source>
        <dbReference type="ARBA" id="ARBA00023316"/>
    </source>
</evidence>
<keyword evidence="8" id="KW-0732">Signal</keyword>
<dbReference type="GO" id="GO:0018104">
    <property type="term" value="P:peptidoglycan-protein cross-linking"/>
    <property type="evidence" value="ECO:0007669"/>
    <property type="project" value="TreeGrafter"/>
</dbReference>
<dbReference type="Gene3D" id="2.10.270.10">
    <property type="entry name" value="Cholin Binding"/>
    <property type="match status" value="4"/>
</dbReference>
<evidence type="ECO:0000256" key="8">
    <source>
        <dbReference type="SAM" id="SignalP"/>
    </source>
</evidence>
<dbReference type="AlphaFoldDB" id="A0A844GHJ7"/>
<dbReference type="EMBL" id="WMBC01000007">
    <property type="protein sequence ID" value="MTD61536.1"/>
    <property type="molecule type" value="Genomic_DNA"/>
</dbReference>
<evidence type="ECO:0000259" key="9">
    <source>
        <dbReference type="PROSITE" id="PS52029"/>
    </source>
</evidence>
<dbReference type="SUPFAM" id="SSF69360">
    <property type="entry name" value="Cell wall binding repeat"/>
    <property type="match status" value="3"/>
</dbReference>
<evidence type="ECO:0000256" key="6">
    <source>
        <dbReference type="PROSITE-ProRule" id="PRU01373"/>
    </source>
</evidence>
<feature type="compositionally biased region" description="Basic and acidic residues" evidence="7">
    <location>
        <begin position="125"/>
        <end position="136"/>
    </location>
</feature>
<feature type="region of interest" description="Disordered" evidence="7">
    <location>
        <begin position="21"/>
        <end position="238"/>
    </location>
</feature>
<sequence length="904" mass="99540">MKKRLVAVTLGVILSLSTVGEAGASVFSSPEDTAASQDEIAGSEAAESETDSAETADTSEVQPEDSGAEDLFSAGEYAGTSDAEPQDSSSAFSSGEDETQPAAVSQITDAVPAEQQDDSDAVSVKAEDWIREDDHFKLRKPVKKDSADTSDAAPADTVQTEDQTGEVVLTDSDTDETDNADSTDPTQADAADTEILTAEDPDYEDAADTTEDPVLDVSDDSADGDANASTDPADNTDSFYTAADGLVKISTEYKEQVHTGWYLFDENGYMVTGQAQVNPEQGTDIAATQTADASDGDASIAADTEETVQSCFTSAEDAVVYTGCENEAVTPYTSTVGQQIRNKWKWTGTAWQYYNAAGTLETVTQLEAAQKANGTYTGYFKIENEYYSLKADGTPRTGNVTLTVNGVSNLYYFEKDSTIPGRMFHEGWRVTGLNTSRERWLYYSQGKNPADIGKYYQRGVIATRLDENIKGAYTYLISSKGYLLKSTIKKAENGAFYGTDKYGRIYTNKMVLYKGYRYYFGKNGKRATWKNRWAKVNNHYYYFGGVPGRVQEKHGWQKLTNTKNQFLGWIYLDQNGNNYTNKWTSNGYYFKANGKLASGLTQIGTKMYLFESSTAAAHKGKVYKNTMIRYKKKLYLASATGALYKGGWRQYNNGWYYLRNYTPLTNQFRKKNGVNGYLNSSGKYTTGWVLVSDAKNLMRYIDPTGNGYAKNTSKWINGVLYYFDSNGYRITDVSAKYPNGPYYLEVQRKNGIMTVYTDSTKRIPIKTIRVSVGVPSTPTPPGEYTLRSSARWQLLMGPSWGQYGTHVEGAGKGGIYVHSVACAQANSFNLPAVEYNKLGQPASHGCIRACVADAKWVYYHCNGSRINIIDGVVTYHDAYKGPLGKNPLTPLRGAKNFDPTDPEV</sequence>
<comment type="pathway">
    <text evidence="1 6">Cell wall biogenesis; peptidoglycan biosynthesis.</text>
</comment>
<dbReference type="Proteomes" id="UP000437824">
    <property type="component" value="Unassembled WGS sequence"/>
</dbReference>
<proteinExistence type="predicted"/>